<comment type="caution">
    <text evidence="1">The sequence shown here is derived from an EMBL/GenBank/DDBJ whole genome shotgun (WGS) entry which is preliminary data.</text>
</comment>
<reference evidence="1 2" key="1">
    <citation type="submission" date="2019-01" db="EMBL/GenBank/DDBJ databases">
        <title>Genome sequencing of the rare red list fungi Fomitopsis rosea.</title>
        <authorList>
            <person name="Buettner E."/>
            <person name="Kellner H."/>
        </authorList>
    </citation>
    <scope>NUCLEOTIDE SEQUENCE [LARGE SCALE GENOMIC DNA]</scope>
    <source>
        <strain evidence="1 2">DSM 105464</strain>
    </source>
</reference>
<proteinExistence type="predicted"/>
<dbReference type="EMBL" id="SEKV01000137">
    <property type="protein sequence ID" value="TFY63219.1"/>
    <property type="molecule type" value="Genomic_DNA"/>
</dbReference>
<sequence length="165" mass="18219">MQVTMADANVPIGSSQWFQFTVKPTPHLPFDALVAADADDHVNVITSPTESWIPEFPVITHREITAYADGLWGPQEYTRWPQIFSESIFHHACIPLKGTLDAPADSVYDGFGSSFFTDTALNFNDMYDCETPGFGRMTTEVLTELSGQAELAIENSLTCHIACVL</sequence>
<evidence type="ECO:0000313" key="1">
    <source>
        <dbReference type="EMBL" id="TFY63219.1"/>
    </source>
</evidence>
<dbReference type="AlphaFoldDB" id="A0A4Y9YQ96"/>
<gene>
    <name evidence="1" type="ORF">EVJ58_g3369</name>
</gene>
<name>A0A4Y9YQ96_9APHY</name>
<protein>
    <submittedName>
        <fullName evidence="1">Uncharacterized protein</fullName>
    </submittedName>
</protein>
<organism evidence="1 2">
    <name type="scientific">Rhodofomes roseus</name>
    <dbReference type="NCBI Taxonomy" id="34475"/>
    <lineage>
        <taxon>Eukaryota</taxon>
        <taxon>Fungi</taxon>
        <taxon>Dikarya</taxon>
        <taxon>Basidiomycota</taxon>
        <taxon>Agaricomycotina</taxon>
        <taxon>Agaricomycetes</taxon>
        <taxon>Polyporales</taxon>
        <taxon>Rhodofomes</taxon>
    </lineage>
</organism>
<evidence type="ECO:0000313" key="2">
    <source>
        <dbReference type="Proteomes" id="UP000298390"/>
    </source>
</evidence>
<accession>A0A4Y9YQ96</accession>
<dbReference type="Proteomes" id="UP000298390">
    <property type="component" value="Unassembled WGS sequence"/>
</dbReference>